<name>A0AA90KEZ5_9ACTN</name>
<dbReference type="InterPro" id="IPR016040">
    <property type="entry name" value="NAD(P)-bd_dom"/>
</dbReference>
<dbReference type="AlphaFoldDB" id="A0AA90KEZ5"/>
<organism evidence="2">
    <name type="scientific">Streptantibioticus silvisoli</name>
    <dbReference type="NCBI Taxonomy" id="2705255"/>
    <lineage>
        <taxon>Bacteria</taxon>
        <taxon>Bacillati</taxon>
        <taxon>Actinomycetota</taxon>
        <taxon>Actinomycetes</taxon>
        <taxon>Kitasatosporales</taxon>
        <taxon>Streptomycetaceae</taxon>
        <taxon>Streptantibioticus</taxon>
    </lineage>
</organism>
<dbReference type="PANTHER" id="PTHR15020">
    <property type="entry name" value="FLAVIN REDUCTASE-RELATED"/>
    <property type="match status" value="1"/>
</dbReference>
<dbReference type="PANTHER" id="PTHR15020:SF50">
    <property type="entry name" value="UPF0659 PROTEIN YMR090W"/>
    <property type="match status" value="1"/>
</dbReference>
<evidence type="ECO:0000313" key="2">
    <source>
        <dbReference type="EMBL" id="MDI5968595.1"/>
    </source>
</evidence>
<dbReference type="SUPFAM" id="SSF51735">
    <property type="entry name" value="NAD(P)-binding Rossmann-fold domains"/>
    <property type="match status" value="1"/>
</dbReference>
<reference evidence="2" key="1">
    <citation type="submission" date="2023-05" db="EMBL/GenBank/DDBJ databases">
        <title>Streptantibioticus silvisoli sp. nov., acidotolerant actinomycetes 1 from pine litter.</title>
        <authorList>
            <person name="Swiecimska M."/>
            <person name="Golinska P."/>
            <person name="Sangal V."/>
            <person name="Wachnowicz B."/>
            <person name="Goodfellow M."/>
        </authorList>
    </citation>
    <scope>NUCLEOTIDE SEQUENCE</scope>
    <source>
        <strain evidence="2">SL13</strain>
    </source>
</reference>
<feature type="domain" description="NAD(P)-binding" evidence="1">
    <location>
        <begin position="7"/>
        <end position="197"/>
    </location>
</feature>
<dbReference type="InterPro" id="IPR036291">
    <property type="entry name" value="NAD(P)-bd_dom_sf"/>
</dbReference>
<accession>A0AA90KEZ5</accession>
<proteinExistence type="predicted"/>
<gene>
    <name evidence="2" type="ORF">POF50_004410</name>
</gene>
<sequence>MRVVILGVTTGLGGRLAETLLDHGMTPVGLIRRADQAPALQEAGVEPVVFDASSDGMRSVVVRAMTGAGAVVLAAGTGTGPGSLGAATAAASPAVLLAAAAERAGVRRFVLVSAMQPGEADRAALGDDLSAYLREKATAEQALRVRDLDWCVLRSGMLEDSAPTGRILLGTGEDPRPQGPVGRADLAATVRHALTAPGAVRRVLAVSAGPREISEAMGALDSA</sequence>
<dbReference type="EMBL" id="JABXJJ020000004">
    <property type="protein sequence ID" value="MDI5968595.1"/>
    <property type="molecule type" value="Genomic_DNA"/>
</dbReference>
<evidence type="ECO:0000259" key="1">
    <source>
        <dbReference type="Pfam" id="PF13460"/>
    </source>
</evidence>
<comment type="caution">
    <text evidence="2">The sequence shown here is derived from an EMBL/GenBank/DDBJ whole genome shotgun (WGS) entry which is preliminary data.</text>
</comment>
<protein>
    <submittedName>
        <fullName evidence="2">NAD(P)H-binding protein</fullName>
    </submittedName>
</protein>
<dbReference type="Gene3D" id="3.40.50.720">
    <property type="entry name" value="NAD(P)-binding Rossmann-like Domain"/>
    <property type="match status" value="1"/>
</dbReference>
<dbReference type="Pfam" id="PF13460">
    <property type="entry name" value="NAD_binding_10"/>
    <property type="match status" value="1"/>
</dbReference>
<dbReference type="RefSeq" id="WP_271312995.1">
    <property type="nucleotide sequence ID" value="NZ_JABXJJ020000004.1"/>
</dbReference>